<protein>
    <submittedName>
        <fullName evidence="3">Uncharacterized protein</fullName>
    </submittedName>
</protein>
<evidence type="ECO:0000313" key="3">
    <source>
        <dbReference type="WBParaSite" id="ACRNAN_scaffold1942.g15055.t1"/>
    </source>
</evidence>
<name>A0A914D7P2_9BILA</name>
<keyword evidence="1" id="KW-0732">Signal</keyword>
<reference evidence="3" key="1">
    <citation type="submission" date="2022-11" db="UniProtKB">
        <authorList>
            <consortium name="WormBaseParasite"/>
        </authorList>
    </citation>
    <scope>IDENTIFICATION</scope>
</reference>
<organism evidence="2 3">
    <name type="scientific">Acrobeloides nanus</name>
    <dbReference type="NCBI Taxonomy" id="290746"/>
    <lineage>
        <taxon>Eukaryota</taxon>
        <taxon>Metazoa</taxon>
        <taxon>Ecdysozoa</taxon>
        <taxon>Nematoda</taxon>
        <taxon>Chromadorea</taxon>
        <taxon>Rhabditida</taxon>
        <taxon>Tylenchina</taxon>
        <taxon>Cephalobomorpha</taxon>
        <taxon>Cephaloboidea</taxon>
        <taxon>Cephalobidae</taxon>
        <taxon>Acrobeloides</taxon>
    </lineage>
</organism>
<evidence type="ECO:0000256" key="1">
    <source>
        <dbReference type="SAM" id="SignalP"/>
    </source>
</evidence>
<dbReference type="Proteomes" id="UP000887540">
    <property type="component" value="Unplaced"/>
</dbReference>
<sequence>MAISSQLLLFVVFVGSLSAMPNEIKKREAKEEHDIIRVISSCHRHPALASIATEAWREFLTSYKNLLSKFQFPGEHKVIMTYAFNPKETNLKVGSEGNEKEFNLSLTTEPSGCLQIFEEEEIITTSPTVPVQ</sequence>
<dbReference type="AlphaFoldDB" id="A0A914D7P2"/>
<dbReference type="WBParaSite" id="ACRNAN_scaffold1942.g15055.t1">
    <property type="protein sequence ID" value="ACRNAN_scaffold1942.g15055.t1"/>
    <property type="gene ID" value="ACRNAN_scaffold1942.g15055"/>
</dbReference>
<keyword evidence="2" id="KW-1185">Reference proteome</keyword>
<proteinExistence type="predicted"/>
<feature type="signal peptide" evidence="1">
    <location>
        <begin position="1"/>
        <end position="19"/>
    </location>
</feature>
<evidence type="ECO:0000313" key="2">
    <source>
        <dbReference type="Proteomes" id="UP000887540"/>
    </source>
</evidence>
<accession>A0A914D7P2</accession>
<feature type="chain" id="PRO_5038078216" evidence="1">
    <location>
        <begin position="20"/>
        <end position="132"/>
    </location>
</feature>